<protein>
    <recommendedName>
        <fullName evidence="1">N-end rule aminoacyl transferase C-terminal domain-containing protein</fullName>
    </recommendedName>
</protein>
<accession>A0A1J4UBA8</accession>
<gene>
    <name evidence="2" type="ORF">AUJ23_00045</name>
</gene>
<dbReference type="GO" id="GO:0004057">
    <property type="term" value="F:arginyl-tRNA--protein transferase activity"/>
    <property type="evidence" value="ECO:0007669"/>
    <property type="project" value="InterPro"/>
</dbReference>
<dbReference type="Proteomes" id="UP000181941">
    <property type="component" value="Unassembled WGS sequence"/>
</dbReference>
<dbReference type="AlphaFoldDB" id="A0A1J4UBA8"/>
<dbReference type="EMBL" id="MNVC01000001">
    <property type="protein sequence ID" value="OIO20545.1"/>
    <property type="molecule type" value="Genomic_DNA"/>
</dbReference>
<dbReference type="SUPFAM" id="SSF55729">
    <property type="entry name" value="Acyl-CoA N-acyltransferases (Nat)"/>
    <property type="match status" value="1"/>
</dbReference>
<evidence type="ECO:0000313" key="2">
    <source>
        <dbReference type="EMBL" id="OIO20545.1"/>
    </source>
</evidence>
<comment type="caution">
    <text evidence="2">The sequence shown here is derived from an EMBL/GenBank/DDBJ whole genome shotgun (WGS) entry which is preliminary data.</text>
</comment>
<evidence type="ECO:0000259" key="1">
    <source>
        <dbReference type="Pfam" id="PF04377"/>
    </source>
</evidence>
<dbReference type="InterPro" id="IPR016181">
    <property type="entry name" value="Acyl_CoA_acyltransferase"/>
</dbReference>
<dbReference type="InterPro" id="IPR007472">
    <property type="entry name" value="N-end_Aminoacyl_Trfase_C"/>
</dbReference>
<sequence length="180" mass="21498">MNQTRSVRLNLSQFELSSENRRVLHKIENFILEVKDLPLSNYHWSIGKLAKDFYKIKFGEGVFSANKVKEILTTEQNFNKLFVYKIEDKEIGYCIVQETNEIIHYSYPFYNLKNDTSNIGMDMMLNAIIYAQKNNKKYIYLGSFQRQTDTYKLQFKGLEWFDGEKWSEDLEELKKLLKDK</sequence>
<organism evidence="2 3">
    <name type="scientific">Candidatus Magasanikbacteria bacterium CG1_02_32_51</name>
    <dbReference type="NCBI Taxonomy" id="1805238"/>
    <lineage>
        <taxon>Bacteria</taxon>
        <taxon>Candidatus Magasanikiibacteriota</taxon>
    </lineage>
</organism>
<feature type="domain" description="N-end rule aminoacyl transferase C-terminal" evidence="1">
    <location>
        <begin position="69"/>
        <end position="160"/>
    </location>
</feature>
<dbReference type="Pfam" id="PF04377">
    <property type="entry name" value="ATE_C"/>
    <property type="match status" value="1"/>
</dbReference>
<reference evidence="2 3" key="1">
    <citation type="journal article" date="2016" name="Environ. Microbiol.">
        <title>Genomic resolution of a cold subsurface aquifer community provides metabolic insights for novel microbes adapted to high CO concentrations.</title>
        <authorList>
            <person name="Probst A.J."/>
            <person name="Castelle C.J."/>
            <person name="Singh A."/>
            <person name="Brown C.T."/>
            <person name="Anantharaman K."/>
            <person name="Sharon I."/>
            <person name="Hug L.A."/>
            <person name="Burstein D."/>
            <person name="Emerson J.B."/>
            <person name="Thomas B.C."/>
            <person name="Banfield J.F."/>
        </authorList>
    </citation>
    <scope>NUCLEOTIDE SEQUENCE [LARGE SCALE GENOMIC DNA]</scope>
    <source>
        <strain evidence="2">CG1_02_32_51</strain>
    </source>
</reference>
<name>A0A1J4UBA8_9BACT</name>
<proteinExistence type="predicted"/>
<evidence type="ECO:0000313" key="3">
    <source>
        <dbReference type="Proteomes" id="UP000181941"/>
    </source>
</evidence>